<evidence type="ECO:0000313" key="2">
    <source>
        <dbReference type="Proteomes" id="UP000766486"/>
    </source>
</evidence>
<comment type="caution">
    <text evidence="1">The sequence shown here is derived from an EMBL/GenBank/DDBJ whole genome shotgun (WGS) entry which is preliminary data.</text>
</comment>
<evidence type="ECO:0000313" key="1">
    <source>
        <dbReference type="EMBL" id="VUC20477.1"/>
    </source>
</evidence>
<dbReference type="InterPro" id="IPR036047">
    <property type="entry name" value="F-box-like_dom_sf"/>
</dbReference>
<keyword evidence="2" id="KW-1185">Reference proteome</keyword>
<sequence>MGGSDYYCALCGGPFGELYWNDQYEHYDADVLKNPLDPELEWLKENRLIGENRESSSLCKIWVSGPAHYQLHNFMEFEPGEDIEALPDEDAVPVYSIDDDFSLAIPFHERCRQVLGQYLGLPVAELDKEVLFQALEDLWHPEPITGRLDIDYGDIEKQMGQYWDVEAGTEHFVCNPVEVKGLQGYLKNLPKRSTGDIKRRQAYNTSGDPFSRLSTELLLLVTTCIDDSADIFELRQASPSFANLDLSQGFWRNRFRLDMPWLWDFSKQSAEELATMDWERVYHKMYWGSNPTSKKENKFYGLCNRRRIWEQICPDVAHAYWRSQKQLREESLSKPIIRKGAFEKDEVLLAVEDPYERTEIVEELLETFSDLAMAKPVLVLKWAEDELQGIQVVKDRERDQSKISEGQFTFMSKDIVPIPSNDWLTGFIFTSIRPRSDLGFAERKHVGVEVLLARGPSLQFGSNKGDKRLIRVAEGRFAVALRSVYYSEGILSRFSIIQQPLCHADGMPRVVDQHRDDYSPEIEEYLWKQELPKPSTKLTWLRNDLSNGGLAPVERLVFASTGEEMEDITGIAADVQLGGFQVHYGHRESRAIGPRCQAMKLLAIDGKGGERISQISVDTIIWDDETVAVRIETNWRRCMTVGQSRHPPSPLAVIDTDRKLSTRGLVASWSENMPSQPLWGVSPLGFEGVDCTGETKLPSPAKDSHGYVWEPSALPPGLKEVGTIWGQREVCESLAPLSTVMGEEPSPGCTVTWINCSRAISEVRVTLVHSTVTPEVPISALTFKYVDGEEETAGPTAFPMDPTCECGESSQSLKEELSAFPAHYRHEKWQVGGRRLTRLRLWRPYAQTISAIQLVAEGDLQSPVWSVWGHDPEKARVFEVDFADQRGARVDALKLFFQHNERTDGVRDTIIVGFQILRFV</sequence>
<evidence type="ECO:0008006" key="3">
    <source>
        <dbReference type="Google" id="ProtNLM"/>
    </source>
</evidence>
<name>A0ABY6TRZ1_BIOOC</name>
<reference evidence="1 2" key="1">
    <citation type="submission" date="2019-06" db="EMBL/GenBank/DDBJ databases">
        <authorList>
            <person name="Broberg M."/>
        </authorList>
    </citation>
    <scope>NUCLEOTIDE SEQUENCE [LARGE SCALE GENOMIC DNA]</scope>
</reference>
<dbReference type="SUPFAM" id="SSF81383">
    <property type="entry name" value="F-box domain"/>
    <property type="match status" value="1"/>
</dbReference>
<gene>
    <name evidence="1" type="ORF">CLO192961_LOCUS22793</name>
</gene>
<protein>
    <recommendedName>
        <fullName evidence="3">F-box domain-containing protein</fullName>
    </recommendedName>
</protein>
<dbReference type="EMBL" id="CABFNS010000149">
    <property type="protein sequence ID" value="VUC20477.1"/>
    <property type="molecule type" value="Genomic_DNA"/>
</dbReference>
<organism evidence="1 2">
    <name type="scientific">Bionectria ochroleuca</name>
    <name type="common">Gliocladium roseum</name>
    <dbReference type="NCBI Taxonomy" id="29856"/>
    <lineage>
        <taxon>Eukaryota</taxon>
        <taxon>Fungi</taxon>
        <taxon>Dikarya</taxon>
        <taxon>Ascomycota</taxon>
        <taxon>Pezizomycotina</taxon>
        <taxon>Sordariomycetes</taxon>
        <taxon>Hypocreomycetidae</taxon>
        <taxon>Hypocreales</taxon>
        <taxon>Bionectriaceae</taxon>
        <taxon>Clonostachys</taxon>
    </lineage>
</organism>
<dbReference type="Proteomes" id="UP000766486">
    <property type="component" value="Unassembled WGS sequence"/>
</dbReference>
<proteinExistence type="predicted"/>
<accession>A0ABY6TRZ1</accession>